<name>A0A6H1UEF0_9GAMM</name>
<evidence type="ECO:0000256" key="1">
    <source>
        <dbReference type="SAM" id="SignalP"/>
    </source>
</evidence>
<feature type="signal peptide" evidence="1">
    <location>
        <begin position="1"/>
        <end position="18"/>
    </location>
</feature>
<dbReference type="RefSeq" id="WP_168660721.1">
    <property type="nucleotide sequence ID" value="NZ_CP051180.1"/>
</dbReference>
<keyword evidence="3" id="KW-1185">Reference proteome</keyword>
<dbReference type="EMBL" id="CP051180">
    <property type="protein sequence ID" value="QIZ77461.1"/>
    <property type="molecule type" value="Genomic_DNA"/>
</dbReference>
<dbReference type="AlphaFoldDB" id="A0A6H1UEF0"/>
<evidence type="ECO:0000313" key="3">
    <source>
        <dbReference type="Proteomes" id="UP000501602"/>
    </source>
</evidence>
<reference evidence="2 3" key="1">
    <citation type="submission" date="2020-04" db="EMBL/GenBank/DDBJ databases">
        <title>Ferrimonas sp. S7 isolated from sea water.</title>
        <authorList>
            <person name="Bae S.S."/>
            <person name="Baek K."/>
        </authorList>
    </citation>
    <scope>NUCLEOTIDE SEQUENCE [LARGE SCALE GENOMIC DNA]</scope>
    <source>
        <strain evidence="2 3">S7</strain>
    </source>
</reference>
<protein>
    <submittedName>
        <fullName evidence="2">DUF481 domain-containing protein</fullName>
    </submittedName>
</protein>
<dbReference type="Proteomes" id="UP000501602">
    <property type="component" value="Chromosome"/>
</dbReference>
<sequence length="235" mass="26154">MKRTLIAVFLCVPAIAVAEYSAEAELGATMTSGNTESTSILAKYNSEHKLGDWTNHYKLEALYSEDDDERSAERYRGEVQTDYPASGKHYFFAVLNAETDKFSGYEYVVTGAAGYGNRFIEEEDMTLLFEVGPGYSYKKIDEDLVVDKDNESDVIVRAKTEFWWKFSDNAEFKQTLGSDIAFDGATISFSESSLVANLVGELAMKLSYNIKHNSDPGGDTDSTDTILAATLLYKF</sequence>
<proteinExistence type="predicted"/>
<feature type="chain" id="PRO_5026285482" evidence="1">
    <location>
        <begin position="19"/>
        <end position="235"/>
    </location>
</feature>
<keyword evidence="1" id="KW-0732">Signal</keyword>
<accession>A0A6H1UEF0</accession>
<dbReference type="KEGG" id="fes:HER31_11530"/>
<gene>
    <name evidence="2" type="ORF">HER31_11530</name>
</gene>
<evidence type="ECO:0000313" key="2">
    <source>
        <dbReference type="EMBL" id="QIZ77461.1"/>
    </source>
</evidence>
<organism evidence="2 3">
    <name type="scientific">Ferrimonas lipolytica</name>
    <dbReference type="NCBI Taxonomy" id="2724191"/>
    <lineage>
        <taxon>Bacteria</taxon>
        <taxon>Pseudomonadati</taxon>
        <taxon>Pseudomonadota</taxon>
        <taxon>Gammaproteobacteria</taxon>
        <taxon>Alteromonadales</taxon>
        <taxon>Ferrimonadaceae</taxon>
        <taxon>Ferrimonas</taxon>
    </lineage>
</organism>
<dbReference type="InterPro" id="IPR007433">
    <property type="entry name" value="DUF481"/>
</dbReference>
<dbReference type="Pfam" id="PF04338">
    <property type="entry name" value="DUF481"/>
    <property type="match status" value="1"/>
</dbReference>